<reference evidence="4 5" key="1">
    <citation type="submission" date="2020-06" db="EMBL/GenBank/DDBJ databases">
        <title>Sulfitobacter algicola sp. nov., isolated from green algae.</title>
        <authorList>
            <person name="Wang C."/>
        </authorList>
    </citation>
    <scope>NUCLEOTIDE SEQUENCE [LARGE SCALE GENOMIC DNA]</scope>
    <source>
        <strain evidence="4 5">1151</strain>
    </source>
</reference>
<evidence type="ECO:0000256" key="2">
    <source>
        <dbReference type="ARBA" id="ARBA00023315"/>
    </source>
</evidence>
<dbReference type="InterPro" id="IPR000182">
    <property type="entry name" value="GNAT_dom"/>
</dbReference>
<evidence type="ECO:0000313" key="5">
    <source>
        <dbReference type="Proteomes" id="UP000777935"/>
    </source>
</evidence>
<keyword evidence="1" id="KW-0808">Transferase</keyword>
<dbReference type="SUPFAM" id="SSF55729">
    <property type="entry name" value="Acyl-CoA N-acyltransferases (Nat)"/>
    <property type="match status" value="1"/>
</dbReference>
<dbReference type="EMBL" id="JABUFE010000022">
    <property type="protein sequence ID" value="NSX56879.1"/>
    <property type="molecule type" value="Genomic_DNA"/>
</dbReference>
<dbReference type="RefSeq" id="WP_174140031.1">
    <property type="nucleotide sequence ID" value="NZ_JABUFE010000022.1"/>
</dbReference>
<dbReference type="PROSITE" id="PS51186">
    <property type="entry name" value="GNAT"/>
    <property type="match status" value="1"/>
</dbReference>
<protein>
    <submittedName>
        <fullName evidence="4">GNAT family N-acetyltransferase</fullName>
    </submittedName>
</protein>
<dbReference type="CDD" id="cd04301">
    <property type="entry name" value="NAT_SF"/>
    <property type="match status" value="1"/>
</dbReference>
<accession>A0ABX2IVC6</accession>
<organism evidence="4 5">
    <name type="scientific">Parasulfitobacter algicola</name>
    <dbReference type="NCBI Taxonomy" id="2614809"/>
    <lineage>
        <taxon>Bacteria</taxon>
        <taxon>Pseudomonadati</taxon>
        <taxon>Pseudomonadota</taxon>
        <taxon>Alphaproteobacteria</taxon>
        <taxon>Rhodobacterales</taxon>
        <taxon>Roseobacteraceae</taxon>
        <taxon>Parasulfitobacter</taxon>
    </lineage>
</organism>
<evidence type="ECO:0000259" key="3">
    <source>
        <dbReference type="PROSITE" id="PS51186"/>
    </source>
</evidence>
<dbReference type="PANTHER" id="PTHR43800">
    <property type="entry name" value="PEPTIDYL-LYSINE N-ACETYLTRANSFERASE YJAB"/>
    <property type="match status" value="1"/>
</dbReference>
<feature type="domain" description="N-acetyltransferase" evidence="3">
    <location>
        <begin position="4"/>
        <end position="154"/>
    </location>
</feature>
<comment type="caution">
    <text evidence="4">The sequence shown here is derived from an EMBL/GenBank/DDBJ whole genome shotgun (WGS) entry which is preliminary data.</text>
</comment>
<sequence length="154" mass="17526">MSTRSFRLATLDDLEVVASINRQAYEPAYLPIIGAAPRPATEDYTPWIRDGLVWICHLGDTAVGVLVLEKHVEYWMIWSIAVSPDHQGKRFGQALIEHAKRTASDSQIGCLRLHTNSKMTNNILLYEKLGFYQMASIPHPTREGHELVYMQFDL</sequence>
<dbReference type="Proteomes" id="UP000777935">
    <property type="component" value="Unassembled WGS sequence"/>
</dbReference>
<keyword evidence="2" id="KW-0012">Acyltransferase</keyword>
<proteinExistence type="predicted"/>
<dbReference type="PANTHER" id="PTHR43800:SF1">
    <property type="entry name" value="PEPTIDYL-LYSINE N-ACETYLTRANSFERASE YJAB"/>
    <property type="match status" value="1"/>
</dbReference>
<dbReference type="Gene3D" id="3.40.630.30">
    <property type="match status" value="1"/>
</dbReference>
<evidence type="ECO:0000313" key="4">
    <source>
        <dbReference type="EMBL" id="NSX56879.1"/>
    </source>
</evidence>
<gene>
    <name evidence="4" type="ORF">HRQ87_19025</name>
</gene>
<dbReference type="InterPro" id="IPR016181">
    <property type="entry name" value="Acyl_CoA_acyltransferase"/>
</dbReference>
<evidence type="ECO:0000256" key="1">
    <source>
        <dbReference type="ARBA" id="ARBA00022679"/>
    </source>
</evidence>
<dbReference type="Pfam" id="PF00583">
    <property type="entry name" value="Acetyltransf_1"/>
    <property type="match status" value="1"/>
</dbReference>
<keyword evidence="5" id="KW-1185">Reference proteome</keyword>
<name>A0ABX2IVC6_9RHOB</name>